<organism evidence="2 3">
    <name type="scientific">Fimbriiglobus ruber</name>
    <dbReference type="NCBI Taxonomy" id="1908690"/>
    <lineage>
        <taxon>Bacteria</taxon>
        <taxon>Pseudomonadati</taxon>
        <taxon>Planctomycetota</taxon>
        <taxon>Planctomycetia</taxon>
        <taxon>Gemmatales</taxon>
        <taxon>Gemmataceae</taxon>
        <taxon>Fimbriiglobus</taxon>
    </lineage>
</organism>
<evidence type="ECO:0000313" key="2">
    <source>
        <dbReference type="EMBL" id="OWK41643.1"/>
    </source>
</evidence>
<sequence>MTTAGRRPRSDRTCRGGDCRPGPCRRPTAGGGPARAEPGRS</sequence>
<evidence type="ECO:0000313" key="3">
    <source>
        <dbReference type="Proteomes" id="UP000214646"/>
    </source>
</evidence>
<keyword evidence="3" id="KW-1185">Reference proteome</keyword>
<dbReference type="EMBL" id="NIDE01000005">
    <property type="protein sequence ID" value="OWK41643.1"/>
    <property type="molecule type" value="Genomic_DNA"/>
</dbReference>
<protein>
    <submittedName>
        <fullName evidence="2">Uncharacterized protein</fullName>
    </submittedName>
</protein>
<feature type="region of interest" description="Disordered" evidence="1">
    <location>
        <begin position="1"/>
        <end position="41"/>
    </location>
</feature>
<reference evidence="3" key="1">
    <citation type="submission" date="2017-06" db="EMBL/GenBank/DDBJ databases">
        <title>Genome analysis of Fimbriiglobus ruber SP5, the first member of the order Planctomycetales with confirmed chitinolytic capability.</title>
        <authorList>
            <person name="Ravin N.V."/>
            <person name="Rakitin A.L."/>
            <person name="Ivanova A.A."/>
            <person name="Beletsky A.V."/>
            <person name="Kulichevskaya I.S."/>
            <person name="Mardanov A.V."/>
            <person name="Dedysh S.N."/>
        </authorList>
    </citation>
    <scope>NUCLEOTIDE SEQUENCE [LARGE SCALE GENOMIC DNA]</scope>
    <source>
        <strain evidence="3">SP5</strain>
    </source>
</reference>
<gene>
    <name evidence="2" type="ORF">FRUB_03721</name>
</gene>
<accession>A0A225DL08</accession>
<dbReference type="Proteomes" id="UP000214646">
    <property type="component" value="Unassembled WGS sequence"/>
</dbReference>
<name>A0A225DL08_9BACT</name>
<feature type="compositionally biased region" description="Basic and acidic residues" evidence="1">
    <location>
        <begin position="8"/>
        <end position="18"/>
    </location>
</feature>
<proteinExistence type="predicted"/>
<evidence type="ECO:0000256" key="1">
    <source>
        <dbReference type="SAM" id="MobiDB-lite"/>
    </source>
</evidence>
<dbReference type="AlphaFoldDB" id="A0A225DL08"/>
<comment type="caution">
    <text evidence="2">The sequence shown here is derived from an EMBL/GenBank/DDBJ whole genome shotgun (WGS) entry which is preliminary data.</text>
</comment>